<reference evidence="1 2" key="1">
    <citation type="submission" date="2019-04" db="EMBL/GenBank/DDBJ databases">
        <title>Natronospirillum operosus gen. nov., sp. nov., a haloalkaliphilic satellite isolated from decaying biomass of laboratory culture of cyanobacterium Geitlerinema sp. and proposal of Natronospirillaceae fam. nov. and Saccharospirillaceae fam. nov.</title>
        <authorList>
            <person name="Kevbrin V."/>
            <person name="Boltyanskaya Y."/>
            <person name="Koziaeva V."/>
            <person name="Grouzdev D.S."/>
            <person name="Park M."/>
            <person name="Cho J."/>
        </authorList>
    </citation>
    <scope>NUCLEOTIDE SEQUENCE [LARGE SCALE GENOMIC DNA]</scope>
    <source>
        <strain evidence="1 2">G-116</strain>
    </source>
</reference>
<evidence type="ECO:0000313" key="1">
    <source>
        <dbReference type="EMBL" id="TGG92506.1"/>
    </source>
</evidence>
<name>A0A4Z0WA98_9GAMM</name>
<dbReference type="RefSeq" id="WP_135483839.1">
    <property type="nucleotide sequence ID" value="NZ_SRMF01000005.1"/>
</dbReference>
<accession>A0A4Z0WA98</accession>
<keyword evidence="2" id="KW-1185">Reference proteome</keyword>
<dbReference type="OrthoDB" id="8080957at2"/>
<organism evidence="1 2">
    <name type="scientific">Natronospirillum operosum</name>
    <dbReference type="NCBI Taxonomy" id="2759953"/>
    <lineage>
        <taxon>Bacteria</taxon>
        <taxon>Pseudomonadati</taxon>
        <taxon>Pseudomonadota</taxon>
        <taxon>Gammaproteobacteria</taxon>
        <taxon>Oceanospirillales</taxon>
        <taxon>Natronospirillaceae</taxon>
        <taxon>Natronospirillum</taxon>
    </lineage>
</organism>
<dbReference type="AlphaFoldDB" id="A0A4Z0WA98"/>
<gene>
    <name evidence="1" type="ORF">E4656_13625</name>
</gene>
<dbReference type="EMBL" id="SRMF01000005">
    <property type="protein sequence ID" value="TGG92506.1"/>
    <property type="molecule type" value="Genomic_DNA"/>
</dbReference>
<protein>
    <submittedName>
        <fullName evidence="1">Uncharacterized protein</fullName>
    </submittedName>
</protein>
<proteinExistence type="predicted"/>
<evidence type="ECO:0000313" key="2">
    <source>
        <dbReference type="Proteomes" id="UP000297475"/>
    </source>
</evidence>
<comment type="caution">
    <text evidence="1">The sequence shown here is derived from an EMBL/GenBank/DDBJ whole genome shotgun (WGS) entry which is preliminary data.</text>
</comment>
<dbReference type="Proteomes" id="UP000297475">
    <property type="component" value="Unassembled WGS sequence"/>
</dbReference>
<sequence length="208" mass="24117">MRKLPLGRKAAHLTADKKRPQGRQVMWEAIRAIRTFTIQDLEIKTNITQGTLRTYVMGLQRAGYLDRQEPERKNNRYGPVRWTLINDVGVEAPRVTRDGRHVTQGRGREQLWRTMRIIGQFTFHELAVQASTEELVVAPGEANFYCQYLHRAGYLVCMEKGGPNKAARYRLLKTRYTGPQAPQIQRVRQVWDPNTEQVVWTPEGQTDE</sequence>